<dbReference type="OrthoDB" id="10264655at2759"/>
<dbReference type="InterPro" id="IPR043198">
    <property type="entry name" value="Cyclin/Ssn8"/>
</dbReference>
<comment type="caution">
    <text evidence="1">The sequence shown here is derived from an EMBL/GenBank/DDBJ whole genome shotgun (WGS) entry which is preliminary data.</text>
</comment>
<dbReference type="OMA" id="WEDVWSV"/>
<reference evidence="1 2" key="1">
    <citation type="journal article" date="2007" name="Proc. Natl. Acad. Sci. U.S.A.">
        <title>Dandruff-associated Malassezia genomes reveal convergent and divergent virulence traits shared with plant and human fungal pathogens.</title>
        <authorList>
            <person name="Xu J."/>
            <person name="Saunders C.W."/>
            <person name="Hu P."/>
            <person name="Grant R.A."/>
            <person name="Boekhout T."/>
            <person name="Kuramae E.E."/>
            <person name="Kronstad J.W."/>
            <person name="Deangelis Y.M."/>
            <person name="Reeder N.L."/>
            <person name="Johnstone K.R."/>
            <person name="Leland M."/>
            <person name="Fieno A.M."/>
            <person name="Begley W.M."/>
            <person name="Sun Y."/>
            <person name="Lacey M.P."/>
            <person name="Chaudhary T."/>
            <person name="Keough T."/>
            <person name="Chu L."/>
            <person name="Sears R."/>
            <person name="Yuan B."/>
            <person name="Dawson T.L.Jr."/>
        </authorList>
    </citation>
    <scope>NUCLEOTIDE SEQUENCE [LARGE SCALE GENOMIC DNA]</scope>
    <source>
        <strain evidence="2">ATCC MYA-4612 / CBS 7966</strain>
    </source>
</reference>
<dbReference type="Proteomes" id="UP000008837">
    <property type="component" value="Unassembled WGS sequence"/>
</dbReference>
<proteinExistence type="predicted"/>
<dbReference type="Gene3D" id="1.10.472.10">
    <property type="entry name" value="Cyclin-like"/>
    <property type="match status" value="2"/>
</dbReference>
<dbReference type="SUPFAM" id="SSF47954">
    <property type="entry name" value="Cyclin-like"/>
    <property type="match status" value="2"/>
</dbReference>
<dbReference type="GeneID" id="5856838"/>
<sequence length="264" mass="29872">MKQFDVRHVAMGALLLATKQVEVPVRLRELLLVFDFLYQRGLHYAKSSPGVRTKESHAGVHAVEANQEKKAAPIFKYQACDSHSTTMYDAKDAVMVAEMQILKRLGFHVQVELPYALMINYMQVMGILEVQLTSTRDPDTKLHAPQIAWNYLTDALQTPVYCLFPTHVIACASIYLMTLHPNTLHEPLPLPLQPRPWWEVLDCTRNELRTVAAYIFRLYDTSTGGTSRAGHGFAVRVREDEGGLVDIASRTGIRAWLEHTEKNA</sequence>
<dbReference type="InParanoid" id="A8PSS3"/>
<dbReference type="RefSeq" id="XP_001732532.1">
    <property type="nucleotide sequence ID" value="XM_001732480.1"/>
</dbReference>
<name>A8PSS3_MALGO</name>
<keyword evidence="2" id="KW-1185">Reference proteome</keyword>
<organism evidence="1 2">
    <name type="scientific">Malassezia globosa (strain ATCC MYA-4612 / CBS 7966)</name>
    <name type="common">Dandruff-associated fungus</name>
    <dbReference type="NCBI Taxonomy" id="425265"/>
    <lineage>
        <taxon>Eukaryota</taxon>
        <taxon>Fungi</taxon>
        <taxon>Dikarya</taxon>
        <taxon>Basidiomycota</taxon>
        <taxon>Ustilaginomycotina</taxon>
        <taxon>Malasseziomycetes</taxon>
        <taxon>Malasseziales</taxon>
        <taxon>Malasseziaceae</taxon>
        <taxon>Malassezia</taxon>
    </lineage>
</organism>
<evidence type="ECO:0000313" key="2">
    <source>
        <dbReference type="Proteomes" id="UP000008837"/>
    </source>
</evidence>
<dbReference type="GO" id="GO:0006357">
    <property type="term" value="P:regulation of transcription by RNA polymerase II"/>
    <property type="evidence" value="ECO:0007669"/>
    <property type="project" value="InterPro"/>
</dbReference>
<accession>A8PSS3</accession>
<protein>
    <recommendedName>
        <fullName evidence="3">Cyclin N-terminal domain-containing protein</fullName>
    </recommendedName>
</protein>
<dbReference type="PANTHER" id="PTHR10026">
    <property type="entry name" value="CYCLIN"/>
    <property type="match status" value="1"/>
</dbReference>
<evidence type="ECO:0000313" key="1">
    <source>
        <dbReference type="EMBL" id="EDP45318.1"/>
    </source>
</evidence>
<gene>
    <name evidence="1" type="ORF">MGL_0307</name>
</gene>
<dbReference type="KEGG" id="mgl:MGL_0307"/>
<dbReference type="FunCoup" id="A8PSS3">
    <property type="interactions" value="147"/>
</dbReference>
<dbReference type="GO" id="GO:0016538">
    <property type="term" value="F:cyclin-dependent protein serine/threonine kinase regulator activity"/>
    <property type="evidence" value="ECO:0007669"/>
    <property type="project" value="InterPro"/>
</dbReference>
<dbReference type="VEuPathDB" id="FungiDB:MGL_0307"/>
<dbReference type="InterPro" id="IPR036915">
    <property type="entry name" value="Cyclin-like_sf"/>
</dbReference>
<dbReference type="EMBL" id="AAYY01000001">
    <property type="protein sequence ID" value="EDP45318.1"/>
    <property type="molecule type" value="Genomic_DNA"/>
</dbReference>
<dbReference type="AlphaFoldDB" id="A8PSS3"/>
<dbReference type="STRING" id="425265.A8PSS3"/>
<evidence type="ECO:0008006" key="3">
    <source>
        <dbReference type="Google" id="ProtNLM"/>
    </source>
</evidence>